<sequence length="128" mass="14474">MKVAVAVITNAEQHILITQRPFHVPHGGCWEFPGGKVEENETAESALVREIKEEVGIDIIQYHYLGTVEHQYSDKVVQLIVFHVSQFSGVPSCREGQLDMKWIDKTHLNVNDFPEANHKIFDLIAVPA</sequence>
<dbReference type="GO" id="GO:0046872">
    <property type="term" value="F:metal ion binding"/>
    <property type="evidence" value="ECO:0007669"/>
    <property type="project" value="UniProtKB-KW"/>
</dbReference>
<dbReference type="GO" id="GO:0008413">
    <property type="term" value="F:8-oxo-7,8-dihydroguanosine triphosphate pyrophosphatase activity"/>
    <property type="evidence" value="ECO:0007669"/>
    <property type="project" value="InterPro"/>
</dbReference>
<dbReference type="EC" id="3.6.1.55" evidence="12"/>
<evidence type="ECO:0000256" key="6">
    <source>
        <dbReference type="ARBA" id="ARBA00022763"/>
    </source>
</evidence>
<keyword evidence="6" id="KW-0227">DNA damage</keyword>
<evidence type="ECO:0000256" key="2">
    <source>
        <dbReference type="ARBA" id="ARBA00005582"/>
    </source>
</evidence>
<protein>
    <recommendedName>
        <fullName evidence="13">8-oxo-dGTP diphosphatase</fullName>
        <ecNumber evidence="12">3.6.1.55</ecNumber>
    </recommendedName>
    <alternativeName>
        <fullName evidence="16">7,8-dihydro-8-oxoguanine-triphosphatase</fullName>
    </alternativeName>
    <alternativeName>
        <fullName evidence="15">Mutator protein MutT</fullName>
    </alternativeName>
    <alternativeName>
        <fullName evidence="14">dGTP pyrophosphohydrolase</fullName>
    </alternativeName>
</protein>
<name>A0A0W0YVQ8_9GAMM</name>
<dbReference type="eggNOG" id="COG1051">
    <property type="taxonomic scope" value="Bacteria"/>
</dbReference>
<dbReference type="GO" id="GO:0035539">
    <property type="term" value="F:8-oxo-7,8-dihydrodeoxyguanosine triphosphate pyrophosphatase activity"/>
    <property type="evidence" value="ECO:0007669"/>
    <property type="project" value="UniProtKB-EC"/>
</dbReference>
<dbReference type="GO" id="GO:0006260">
    <property type="term" value="P:DNA replication"/>
    <property type="evidence" value="ECO:0007669"/>
    <property type="project" value="UniProtKB-KW"/>
</dbReference>
<feature type="binding site" evidence="17">
    <location>
        <position position="20"/>
    </location>
    <ligand>
        <name>8-oxo-dGTP</name>
        <dbReference type="ChEBI" id="CHEBI:77896"/>
    </ligand>
</feature>
<keyword evidence="21" id="KW-1185">Reference proteome</keyword>
<feature type="binding site" evidence="18">
    <location>
        <position position="34"/>
    </location>
    <ligand>
        <name>Mg(2+)</name>
        <dbReference type="ChEBI" id="CHEBI:18420"/>
    </ligand>
</feature>
<evidence type="ECO:0000256" key="14">
    <source>
        <dbReference type="ARBA" id="ARBA00041592"/>
    </source>
</evidence>
<dbReference type="PROSITE" id="PS51462">
    <property type="entry name" value="NUDIX"/>
    <property type="match status" value="1"/>
</dbReference>
<dbReference type="InterPro" id="IPR015797">
    <property type="entry name" value="NUDIX_hydrolase-like_dom_sf"/>
</dbReference>
<dbReference type="EMBL" id="LNYW01000040">
    <property type="protein sequence ID" value="KTD60961.1"/>
    <property type="molecule type" value="Genomic_DNA"/>
</dbReference>
<feature type="binding site" evidence="17">
    <location>
        <position position="117"/>
    </location>
    <ligand>
        <name>8-oxo-dGTP</name>
        <dbReference type="ChEBI" id="CHEBI:77896"/>
    </ligand>
</feature>
<dbReference type="Gene3D" id="3.90.79.10">
    <property type="entry name" value="Nucleoside Triphosphate Pyrophosphohydrolase"/>
    <property type="match status" value="1"/>
</dbReference>
<keyword evidence="7" id="KW-0378">Hydrolase</keyword>
<evidence type="ECO:0000256" key="3">
    <source>
        <dbReference type="ARBA" id="ARBA00022457"/>
    </source>
</evidence>
<evidence type="ECO:0000256" key="18">
    <source>
        <dbReference type="PIRSR" id="PIRSR603561-2"/>
    </source>
</evidence>
<dbReference type="CDD" id="cd03425">
    <property type="entry name" value="NUDIX_MutT_NudA_like"/>
    <property type="match status" value="1"/>
</dbReference>
<dbReference type="PANTHER" id="PTHR47707:SF1">
    <property type="entry name" value="NUDIX HYDROLASE FAMILY PROTEIN"/>
    <property type="match status" value="1"/>
</dbReference>
<comment type="catalytic activity">
    <reaction evidence="11">
        <text>8-oxo-GTP + H2O = 8-oxo-GMP + diphosphate + H(+)</text>
        <dbReference type="Rhea" id="RHEA:67616"/>
        <dbReference type="ChEBI" id="CHEBI:15377"/>
        <dbReference type="ChEBI" id="CHEBI:15378"/>
        <dbReference type="ChEBI" id="CHEBI:33019"/>
        <dbReference type="ChEBI" id="CHEBI:143553"/>
        <dbReference type="ChEBI" id="CHEBI:145694"/>
    </reaction>
</comment>
<proteinExistence type="inferred from homology"/>
<dbReference type="PATRIC" id="fig|1122169.6.peg.1580"/>
<dbReference type="PROSITE" id="PS00893">
    <property type="entry name" value="NUDIX_BOX"/>
    <property type="match status" value="1"/>
</dbReference>
<evidence type="ECO:0000256" key="9">
    <source>
        <dbReference type="ARBA" id="ARBA00023204"/>
    </source>
</evidence>
<evidence type="ECO:0000256" key="17">
    <source>
        <dbReference type="PIRSR" id="PIRSR603561-1"/>
    </source>
</evidence>
<dbReference type="NCBIfam" id="TIGR00586">
    <property type="entry name" value="mutt"/>
    <property type="match status" value="1"/>
</dbReference>
<keyword evidence="4" id="KW-0235">DNA replication</keyword>
<evidence type="ECO:0000256" key="16">
    <source>
        <dbReference type="ARBA" id="ARBA00042798"/>
    </source>
</evidence>
<dbReference type="Pfam" id="PF14815">
    <property type="entry name" value="NUDIX_4"/>
    <property type="match status" value="1"/>
</dbReference>
<dbReference type="OrthoDB" id="9810648at2"/>
<comment type="cofactor">
    <cofactor evidence="1 18">
        <name>Mg(2+)</name>
        <dbReference type="ChEBI" id="CHEBI:18420"/>
    </cofactor>
</comment>
<evidence type="ECO:0000256" key="7">
    <source>
        <dbReference type="ARBA" id="ARBA00022801"/>
    </source>
</evidence>
<evidence type="ECO:0000256" key="8">
    <source>
        <dbReference type="ARBA" id="ARBA00022842"/>
    </source>
</evidence>
<comment type="catalytic activity">
    <reaction evidence="10">
        <text>8-oxo-dGTP + H2O = 8-oxo-dGMP + diphosphate + H(+)</text>
        <dbReference type="Rhea" id="RHEA:31575"/>
        <dbReference type="ChEBI" id="CHEBI:15377"/>
        <dbReference type="ChEBI" id="CHEBI:15378"/>
        <dbReference type="ChEBI" id="CHEBI:33019"/>
        <dbReference type="ChEBI" id="CHEBI:63224"/>
        <dbReference type="ChEBI" id="CHEBI:77896"/>
        <dbReference type="EC" id="3.6.1.55"/>
    </reaction>
</comment>
<dbReference type="STRING" id="1122169.Lsha_1372"/>
<keyword evidence="5 18" id="KW-0479">Metal-binding</keyword>
<keyword evidence="8 18" id="KW-0460">Magnesium</keyword>
<comment type="caution">
    <text evidence="20">The sequence shown here is derived from an EMBL/GenBank/DDBJ whole genome shotgun (WGS) entry which is preliminary data.</text>
</comment>
<evidence type="ECO:0000256" key="11">
    <source>
        <dbReference type="ARBA" id="ARBA00036904"/>
    </source>
</evidence>
<dbReference type="Proteomes" id="UP000054600">
    <property type="component" value="Unassembled WGS sequence"/>
</dbReference>
<gene>
    <name evidence="20" type="primary">mutT_2</name>
    <name evidence="20" type="ORF">Lsha_1372</name>
</gene>
<evidence type="ECO:0000256" key="5">
    <source>
        <dbReference type="ARBA" id="ARBA00022723"/>
    </source>
</evidence>
<feature type="binding site" evidence="18">
    <location>
        <position position="54"/>
    </location>
    <ligand>
        <name>Mg(2+)</name>
        <dbReference type="ChEBI" id="CHEBI:18420"/>
    </ligand>
</feature>
<dbReference type="InterPro" id="IPR020476">
    <property type="entry name" value="Nudix_hydrolase"/>
</dbReference>
<evidence type="ECO:0000256" key="12">
    <source>
        <dbReference type="ARBA" id="ARBA00038905"/>
    </source>
</evidence>
<keyword evidence="9" id="KW-0234">DNA repair</keyword>
<evidence type="ECO:0000256" key="10">
    <source>
        <dbReference type="ARBA" id="ARBA00035861"/>
    </source>
</evidence>
<organism evidence="20 21">
    <name type="scientific">Legionella shakespearei DSM 23087</name>
    <dbReference type="NCBI Taxonomy" id="1122169"/>
    <lineage>
        <taxon>Bacteria</taxon>
        <taxon>Pseudomonadati</taxon>
        <taxon>Pseudomonadota</taxon>
        <taxon>Gammaproteobacteria</taxon>
        <taxon>Legionellales</taxon>
        <taxon>Legionellaceae</taxon>
        <taxon>Legionella</taxon>
    </lineage>
</organism>
<dbReference type="InterPro" id="IPR047127">
    <property type="entry name" value="MutT-like"/>
</dbReference>
<evidence type="ECO:0000256" key="1">
    <source>
        <dbReference type="ARBA" id="ARBA00001946"/>
    </source>
</evidence>
<dbReference type="InterPro" id="IPR029119">
    <property type="entry name" value="MutY_C"/>
</dbReference>
<accession>A0A0W0YVQ8</accession>
<dbReference type="PRINTS" id="PR00502">
    <property type="entry name" value="NUDIXFAMILY"/>
</dbReference>
<keyword evidence="3" id="KW-0515">Mutator protein</keyword>
<feature type="domain" description="Nudix hydrolase" evidence="19">
    <location>
        <begin position="1"/>
        <end position="128"/>
    </location>
</feature>
<dbReference type="InterPro" id="IPR003561">
    <property type="entry name" value="Mutator_MutT"/>
</dbReference>
<dbReference type="GO" id="GO:0044715">
    <property type="term" value="F:8-oxo-dGDP phosphatase activity"/>
    <property type="evidence" value="ECO:0007669"/>
    <property type="project" value="TreeGrafter"/>
</dbReference>
<dbReference type="GO" id="GO:0006281">
    <property type="term" value="P:DNA repair"/>
    <property type="evidence" value="ECO:0007669"/>
    <property type="project" value="UniProtKB-KW"/>
</dbReference>
<dbReference type="SUPFAM" id="SSF55811">
    <property type="entry name" value="Nudix"/>
    <property type="match status" value="1"/>
</dbReference>
<dbReference type="GO" id="GO:0044716">
    <property type="term" value="F:8-oxo-GDP phosphatase activity"/>
    <property type="evidence" value="ECO:0007669"/>
    <property type="project" value="TreeGrafter"/>
</dbReference>
<dbReference type="InterPro" id="IPR020084">
    <property type="entry name" value="NUDIX_hydrolase_CS"/>
</dbReference>
<evidence type="ECO:0000313" key="20">
    <source>
        <dbReference type="EMBL" id="KTD60961.1"/>
    </source>
</evidence>
<dbReference type="InterPro" id="IPR000086">
    <property type="entry name" value="NUDIX_hydrolase_dom"/>
</dbReference>
<comment type="similarity">
    <text evidence="2">Belongs to the Nudix hydrolase family.</text>
</comment>
<dbReference type="RefSeq" id="WP_018578659.1">
    <property type="nucleotide sequence ID" value="NZ_KB892437.1"/>
</dbReference>
<evidence type="ECO:0000259" key="19">
    <source>
        <dbReference type="PROSITE" id="PS51462"/>
    </source>
</evidence>
<evidence type="ECO:0000256" key="15">
    <source>
        <dbReference type="ARBA" id="ARBA00041979"/>
    </source>
</evidence>
<evidence type="ECO:0000256" key="4">
    <source>
        <dbReference type="ARBA" id="ARBA00022705"/>
    </source>
</evidence>
<reference evidence="20 21" key="1">
    <citation type="submission" date="2015-11" db="EMBL/GenBank/DDBJ databases">
        <title>Genomic analysis of 38 Legionella species identifies large and diverse effector repertoires.</title>
        <authorList>
            <person name="Burstein D."/>
            <person name="Amaro F."/>
            <person name="Zusman T."/>
            <person name="Lifshitz Z."/>
            <person name="Cohen O."/>
            <person name="Gilbert J.A."/>
            <person name="Pupko T."/>
            <person name="Shuman H.A."/>
            <person name="Segal G."/>
        </authorList>
    </citation>
    <scope>NUCLEOTIDE SEQUENCE [LARGE SCALE GENOMIC DNA]</scope>
    <source>
        <strain evidence="20 21">ATCC 49655</strain>
    </source>
</reference>
<dbReference type="PANTHER" id="PTHR47707">
    <property type="entry name" value="8-OXO-DGTP DIPHOSPHATASE"/>
    <property type="match status" value="1"/>
</dbReference>
<evidence type="ECO:0000313" key="21">
    <source>
        <dbReference type="Proteomes" id="UP000054600"/>
    </source>
</evidence>
<dbReference type="AlphaFoldDB" id="A0A0W0YVQ8"/>
<feature type="binding site" evidence="17">
    <location>
        <begin position="31"/>
        <end position="34"/>
    </location>
    <ligand>
        <name>8-oxo-dGTP</name>
        <dbReference type="ChEBI" id="CHEBI:77896"/>
    </ligand>
</feature>
<evidence type="ECO:0000256" key="13">
    <source>
        <dbReference type="ARBA" id="ARBA00040794"/>
    </source>
</evidence>